<name>A0A4R2K7E8_9PSEU</name>
<sequence>MRRFVLGTCAALVGSLVLVAGPAQAAPAAPAASTFTPVTPVRVLDTRNGTGAPAAPVHADSAITLDLSAKVPADATAVILNVTGIGVTENTYVTAYPHGTTRPLASNLNLAPFDIRPNLVTVMVGPDRKVDLYNKAGNTDLVADLSGYYSTGSGTRYTPCNPDRVLDTRYGNPPVKVGPGGTVSLDLSRYVPASATAVTFNLTATDVTELTFVTAWPHGAPRPLASNLNPWANDIVANLVTVPLGAERTVDLYNDRGSVDLIADLAGFYSPDYGALFVPHAPLRVLDTRDATGTAPGRPRGPITATQNIGVFPGTVVPDEAVAAVINFTGTNSPLATFVTAWQNDRDTPGSSTLNLRANQTLPNLGVVALRYQHPGSRFSLYNSQGQVDVIGDLAGYFVVPPTPCASGCAYGWGDNFGALGIGTTTAYTKTRTLLSGLTGVTAVSGRYALRNDGTVWAWGQNAYDGELGNGWIGGETSFPVPVLDLTGVTAIADGRFNGFALRSDGTVWAWGANFTSQLGTPAGANVAVRPVHVPKLDGVRAIAASGDEVNGVTAYALRTDGTVWAWGSNKRGKLGNGSTVDNSEVPVQVSGLTSVRALAADAATYAVRADGTVWAWGANNLGQLGNGTTGGQSGVPVQVSGLTGVTTVGADYQHGFAVRSDGTAWAWGNNDQGSLGNGVDCDAGTTSNCVVNTPVQVSNLTGVKAIDGFGMGGYALRNDGTVWAWGYDQTGNLGDPNAPNKTAVPVRVPGLAGVSAIDGQRGGHAVVPTP</sequence>
<dbReference type="PANTHER" id="PTHR45982">
    <property type="entry name" value="REGULATOR OF CHROMOSOME CONDENSATION"/>
    <property type="match status" value="1"/>
</dbReference>
<organism evidence="2 3">
    <name type="scientific">Actinocrispum wychmicini</name>
    <dbReference type="NCBI Taxonomy" id="1213861"/>
    <lineage>
        <taxon>Bacteria</taxon>
        <taxon>Bacillati</taxon>
        <taxon>Actinomycetota</taxon>
        <taxon>Actinomycetes</taxon>
        <taxon>Pseudonocardiales</taxon>
        <taxon>Pseudonocardiaceae</taxon>
        <taxon>Actinocrispum</taxon>
    </lineage>
</organism>
<comment type="caution">
    <text evidence="2">The sequence shown here is derived from an EMBL/GenBank/DDBJ whole genome shotgun (WGS) entry which is preliminary data.</text>
</comment>
<dbReference type="PROSITE" id="PS50012">
    <property type="entry name" value="RCC1_3"/>
    <property type="match status" value="6"/>
</dbReference>
<feature type="chain" id="PRO_5020703588" evidence="1">
    <location>
        <begin position="26"/>
        <end position="771"/>
    </location>
</feature>
<evidence type="ECO:0000313" key="3">
    <source>
        <dbReference type="Proteomes" id="UP000295680"/>
    </source>
</evidence>
<dbReference type="SUPFAM" id="SSF50985">
    <property type="entry name" value="RCC1/BLIP-II"/>
    <property type="match status" value="2"/>
</dbReference>
<dbReference type="RefSeq" id="WP_132113918.1">
    <property type="nucleotide sequence ID" value="NZ_SLWS01000002.1"/>
</dbReference>
<dbReference type="Proteomes" id="UP000295680">
    <property type="component" value="Unassembled WGS sequence"/>
</dbReference>
<dbReference type="InterPro" id="IPR009091">
    <property type="entry name" value="RCC1/BLIP-II"/>
</dbReference>
<accession>A0A4R2K7E8</accession>
<dbReference type="Pfam" id="PF00415">
    <property type="entry name" value="RCC1"/>
    <property type="match status" value="5"/>
</dbReference>
<dbReference type="GO" id="GO:0005085">
    <property type="term" value="F:guanyl-nucleotide exchange factor activity"/>
    <property type="evidence" value="ECO:0007669"/>
    <property type="project" value="TreeGrafter"/>
</dbReference>
<dbReference type="GO" id="GO:0005737">
    <property type="term" value="C:cytoplasm"/>
    <property type="evidence" value="ECO:0007669"/>
    <property type="project" value="TreeGrafter"/>
</dbReference>
<evidence type="ECO:0000256" key="1">
    <source>
        <dbReference type="SAM" id="SignalP"/>
    </source>
</evidence>
<dbReference type="AlphaFoldDB" id="A0A4R2K7E8"/>
<dbReference type="InterPro" id="IPR000408">
    <property type="entry name" value="Reg_chr_condens"/>
</dbReference>
<dbReference type="EMBL" id="SLWS01000002">
    <property type="protein sequence ID" value="TCO62275.1"/>
    <property type="molecule type" value="Genomic_DNA"/>
</dbReference>
<evidence type="ECO:0000313" key="2">
    <source>
        <dbReference type="EMBL" id="TCO62275.1"/>
    </source>
</evidence>
<gene>
    <name evidence="2" type="ORF">EV192_102412</name>
</gene>
<dbReference type="OrthoDB" id="9796385at2"/>
<keyword evidence="1" id="KW-0732">Signal</keyword>
<dbReference type="InterPro" id="IPR051553">
    <property type="entry name" value="Ran_GTPase-activating"/>
</dbReference>
<reference evidence="2 3" key="1">
    <citation type="submission" date="2019-03" db="EMBL/GenBank/DDBJ databases">
        <title>Genomic Encyclopedia of Type Strains, Phase IV (KMG-IV): sequencing the most valuable type-strain genomes for metagenomic binning, comparative biology and taxonomic classification.</title>
        <authorList>
            <person name="Goeker M."/>
        </authorList>
    </citation>
    <scope>NUCLEOTIDE SEQUENCE [LARGE SCALE GENOMIC DNA]</scope>
    <source>
        <strain evidence="2 3">DSM 45934</strain>
    </source>
</reference>
<keyword evidence="3" id="KW-1185">Reference proteome</keyword>
<proteinExistence type="predicted"/>
<dbReference type="Gene3D" id="2.130.10.30">
    <property type="entry name" value="Regulator of chromosome condensation 1/beta-lactamase-inhibitor protein II"/>
    <property type="match status" value="2"/>
</dbReference>
<protein>
    <submittedName>
        <fullName evidence="2">Alpha-tubulin suppressor-like RCC1 family protein</fullName>
    </submittedName>
</protein>
<feature type="signal peptide" evidence="1">
    <location>
        <begin position="1"/>
        <end position="25"/>
    </location>
</feature>
<dbReference type="PANTHER" id="PTHR45982:SF1">
    <property type="entry name" value="REGULATOR OF CHROMOSOME CONDENSATION"/>
    <property type="match status" value="1"/>
</dbReference>